<name>A0A0N9NG01_9ACTN</name>
<proteinExistence type="predicted"/>
<evidence type="ECO:0000313" key="2">
    <source>
        <dbReference type="EMBL" id="ALG86673.1"/>
    </source>
</evidence>
<accession>A0A0N9NG01</accession>
<dbReference type="InterPro" id="IPR025736">
    <property type="entry name" value="PucR_C-HTH_dom"/>
</dbReference>
<dbReference type="AlphaFoldDB" id="A0A0N9NG01"/>
<dbReference type="Proteomes" id="UP000063789">
    <property type="component" value="Chromosome"/>
</dbReference>
<reference evidence="2 3" key="2">
    <citation type="journal article" date="2017" name="Int. J. Syst. Evol. Microbiol.">
        <title>Gordonia phthalatica sp. nov., a di-n-butyl phthalate-degrading bacterium isolated from activated sludge.</title>
        <authorList>
            <person name="Jin D."/>
            <person name="Kong X."/>
            <person name="Jia M."/>
            <person name="Yu X."/>
            <person name="Wang X."/>
            <person name="Zhuang X."/>
            <person name="Deng Y."/>
            <person name="Bai Z."/>
        </authorList>
    </citation>
    <scope>NUCLEOTIDE SEQUENCE [LARGE SCALE GENOMIC DNA]</scope>
    <source>
        <strain evidence="2 3">QH-11</strain>
    </source>
</reference>
<dbReference type="InterPro" id="IPR051448">
    <property type="entry name" value="CdaR-like_regulators"/>
</dbReference>
<dbReference type="PANTHER" id="PTHR33744">
    <property type="entry name" value="CARBOHYDRATE DIACID REGULATOR"/>
    <property type="match status" value="1"/>
</dbReference>
<gene>
    <name evidence="2" type="ORF">ACH46_06710</name>
</gene>
<dbReference type="PANTHER" id="PTHR33744:SF17">
    <property type="entry name" value="CONSERVED PROTEIN"/>
    <property type="match status" value="1"/>
</dbReference>
<sequence>MVAALDTAVARVPLTPDAALRIRTVSMVDGDDLAAQPDAITDAVLLVGVDGDTIIHWLHALVEPAQVAHRPIVILTKTDPPGIEAAAEKASVAVVVVDGRARWDRVLTTVQGLLDRGVVDDASGALAHAVDVDLVGLVGLIAHGTGGLVSIEDATSARVLAYSPSKGEADDLRVQTILGRAGPPAYLDLLRQWGVFDAIRRGGEVVDVPEHPDHGMRRRLVVGVHSRSGRHLGSIWVQEGVGPLTDDAPDVLRGAAAIAARILTREMQAPSTEGQLVQRLFGAHGGIDASSAGAYLRWSVDEPVAVVAIAAIGGDEAHHDDVIAAVGGSLRLHASAFAAAALTTVLDGRAYILLPATGSAAIIRWTRGLVTRFDGDPILAGAILRAAVVMPLAGLDEVPSGRAEVDRVLSATASDADPARVTTLAESRTAVLLGEILSVLSERDDLADPRLSTLVDYDAAHDGDLVSSVAAYLAAHGNVRDAARSVGIHANTLRYRIDRAQQLSGLRLDDADDRLLTEIGLAVRGRGESRATR</sequence>
<organism evidence="2 3">
    <name type="scientific">Gordonia phthalatica</name>
    <dbReference type="NCBI Taxonomy" id="1136941"/>
    <lineage>
        <taxon>Bacteria</taxon>
        <taxon>Bacillati</taxon>
        <taxon>Actinomycetota</taxon>
        <taxon>Actinomycetes</taxon>
        <taxon>Mycobacteriales</taxon>
        <taxon>Gordoniaceae</taxon>
        <taxon>Gordonia</taxon>
    </lineage>
</organism>
<evidence type="ECO:0000259" key="1">
    <source>
        <dbReference type="Pfam" id="PF13556"/>
    </source>
</evidence>
<dbReference type="KEGG" id="goq:ACH46_06710"/>
<feature type="domain" description="PucR C-terminal helix-turn-helix" evidence="1">
    <location>
        <begin position="465"/>
        <end position="522"/>
    </location>
</feature>
<dbReference type="STRING" id="1136941.ACH46_06710"/>
<dbReference type="EMBL" id="CP011853">
    <property type="protein sequence ID" value="ALG86673.1"/>
    <property type="molecule type" value="Genomic_DNA"/>
</dbReference>
<keyword evidence="3" id="KW-1185">Reference proteome</keyword>
<dbReference type="Gene3D" id="1.10.10.2840">
    <property type="entry name" value="PucR C-terminal helix-turn-helix domain"/>
    <property type="match status" value="1"/>
</dbReference>
<reference evidence="3" key="1">
    <citation type="submission" date="2015-06" db="EMBL/GenBank/DDBJ databases">
        <title>Complete genome sequence and metabolic analysis of phthalate degradation pathway in Gordonia sp. QH-11.</title>
        <authorList>
            <person name="Jin D."/>
            <person name="Kong X."/>
            <person name="Bai Z."/>
        </authorList>
    </citation>
    <scope>NUCLEOTIDE SEQUENCE [LARGE SCALE GENOMIC DNA]</scope>
    <source>
        <strain evidence="3">QH-11</strain>
    </source>
</reference>
<evidence type="ECO:0000313" key="3">
    <source>
        <dbReference type="Proteomes" id="UP000063789"/>
    </source>
</evidence>
<dbReference type="Pfam" id="PF13556">
    <property type="entry name" value="HTH_30"/>
    <property type="match status" value="1"/>
</dbReference>
<dbReference type="PATRIC" id="fig|1136941.3.peg.1376"/>
<protein>
    <submittedName>
        <fullName evidence="2">CdaR family transcriptional regulator</fullName>
    </submittedName>
</protein>
<dbReference type="InterPro" id="IPR042070">
    <property type="entry name" value="PucR_C-HTH_sf"/>
</dbReference>